<organism evidence="1 2">
    <name type="scientific">Crotalaria pallida</name>
    <name type="common">Smooth rattlebox</name>
    <name type="synonym">Crotalaria striata</name>
    <dbReference type="NCBI Taxonomy" id="3830"/>
    <lineage>
        <taxon>Eukaryota</taxon>
        <taxon>Viridiplantae</taxon>
        <taxon>Streptophyta</taxon>
        <taxon>Embryophyta</taxon>
        <taxon>Tracheophyta</taxon>
        <taxon>Spermatophyta</taxon>
        <taxon>Magnoliopsida</taxon>
        <taxon>eudicotyledons</taxon>
        <taxon>Gunneridae</taxon>
        <taxon>Pentapetalae</taxon>
        <taxon>rosids</taxon>
        <taxon>fabids</taxon>
        <taxon>Fabales</taxon>
        <taxon>Fabaceae</taxon>
        <taxon>Papilionoideae</taxon>
        <taxon>50 kb inversion clade</taxon>
        <taxon>genistoids sensu lato</taxon>
        <taxon>core genistoids</taxon>
        <taxon>Crotalarieae</taxon>
        <taxon>Crotalaria</taxon>
    </lineage>
</organism>
<gene>
    <name evidence="1" type="ORF">RIF29_42356</name>
</gene>
<dbReference type="GO" id="GO:0032968">
    <property type="term" value="P:positive regulation of transcription elongation by RNA polymerase II"/>
    <property type="evidence" value="ECO:0007669"/>
    <property type="project" value="TreeGrafter"/>
</dbReference>
<dbReference type="InterPro" id="IPR007149">
    <property type="entry name" value="Leo1"/>
</dbReference>
<reference evidence="1 2" key="1">
    <citation type="submission" date="2024-01" db="EMBL/GenBank/DDBJ databases">
        <title>The genomes of 5 underutilized Papilionoideae crops provide insights into root nodulation and disease resistanc.</title>
        <authorList>
            <person name="Yuan L."/>
        </authorList>
    </citation>
    <scope>NUCLEOTIDE SEQUENCE [LARGE SCALE GENOMIC DNA]</scope>
    <source>
        <strain evidence="1">ZHUSHIDOU_FW_LH</strain>
        <tissue evidence="1">Leaf</tissue>
    </source>
</reference>
<dbReference type="PANTHER" id="PTHR23146">
    <property type="entry name" value="LEO1 PROTEIN"/>
    <property type="match status" value="1"/>
</dbReference>
<dbReference type="EMBL" id="JAYWIO010000008">
    <property type="protein sequence ID" value="KAK7247473.1"/>
    <property type="molecule type" value="Genomic_DNA"/>
</dbReference>
<dbReference type="PANTHER" id="PTHR23146:SF0">
    <property type="entry name" value="RNA POLYMERASE-ASSOCIATED PROTEIN LEO1"/>
    <property type="match status" value="1"/>
</dbReference>
<dbReference type="AlphaFoldDB" id="A0AAN9HW83"/>
<proteinExistence type="predicted"/>
<comment type="caution">
    <text evidence="1">The sequence shown here is derived from an EMBL/GenBank/DDBJ whole genome shotgun (WGS) entry which is preliminary data.</text>
</comment>
<dbReference type="Proteomes" id="UP001372338">
    <property type="component" value="Unassembled WGS sequence"/>
</dbReference>
<protein>
    <submittedName>
        <fullName evidence="1">Uncharacterized protein</fullName>
    </submittedName>
</protein>
<dbReference type="GO" id="GO:0016593">
    <property type="term" value="C:Cdc73/Paf1 complex"/>
    <property type="evidence" value="ECO:0007669"/>
    <property type="project" value="InterPro"/>
</dbReference>
<sequence length="135" mass="15341">MWKRIPLTVGNPNGTISHESNARFVRCDGSLQLLIGNEVLDISVQDAQHDKAHLFRGHGKGILQSQGRLLRKMRFMPSSLSSNSHRQLTALVDSRHKKVYRVKNCITDIDPEREKEKAESQTIRANVLLTVSEKR</sequence>
<name>A0AAN9HW83_CROPI</name>
<evidence type="ECO:0000313" key="2">
    <source>
        <dbReference type="Proteomes" id="UP001372338"/>
    </source>
</evidence>
<dbReference type="GO" id="GO:0006368">
    <property type="term" value="P:transcription elongation by RNA polymerase II"/>
    <property type="evidence" value="ECO:0007669"/>
    <property type="project" value="InterPro"/>
</dbReference>
<keyword evidence="2" id="KW-1185">Reference proteome</keyword>
<accession>A0AAN9HW83</accession>
<dbReference type="Pfam" id="PF04004">
    <property type="entry name" value="Leo1"/>
    <property type="match status" value="1"/>
</dbReference>
<dbReference type="GO" id="GO:1990269">
    <property type="term" value="F:RNA polymerase II C-terminal domain phosphoserine binding"/>
    <property type="evidence" value="ECO:0007669"/>
    <property type="project" value="TreeGrafter"/>
</dbReference>
<evidence type="ECO:0000313" key="1">
    <source>
        <dbReference type="EMBL" id="KAK7247473.1"/>
    </source>
</evidence>